<dbReference type="EMBL" id="BGPR01000236">
    <property type="protein sequence ID" value="GBM06988.1"/>
    <property type="molecule type" value="Genomic_DNA"/>
</dbReference>
<proteinExistence type="predicted"/>
<dbReference type="AlphaFoldDB" id="A0A4Y2CTH2"/>
<organism evidence="1 2">
    <name type="scientific">Araneus ventricosus</name>
    <name type="common">Orbweaver spider</name>
    <name type="synonym">Epeira ventricosa</name>
    <dbReference type="NCBI Taxonomy" id="182803"/>
    <lineage>
        <taxon>Eukaryota</taxon>
        <taxon>Metazoa</taxon>
        <taxon>Ecdysozoa</taxon>
        <taxon>Arthropoda</taxon>
        <taxon>Chelicerata</taxon>
        <taxon>Arachnida</taxon>
        <taxon>Araneae</taxon>
        <taxon>Araneomorphae</taxon>
        <taxon>Entelegynae</taxon>
        <taxon>Araneoidea</taxon>
        <taxon>Araneidae</taxon>
        <taxon>Araneus</taxon>
    </lineage>
</organism>
<comment type="caution">
    <text evidence="1">The sequence shown here is derived from an EMBL/GenBank/DDBJ whole genome shotgun (WGS) entry which is preliminary data.</text>
</comment>
<evidence type="ECO:0000313" key="1">
    <source>
        <dbReference type="EMBL" id="GBM06988.1"/>
    </source>
</evidence>
<keyword evidence="2" id="KW-1185">Reference proteome</keyword>
<name>A0A4Y2CTH2_ARAVE</name>
<accession>A0A4Y2CTH2</accession>
<gene>
    <name evidence="1" type="ORF">AVEN_239686_1</name>
</gene>
<sequence>MFISLSYTQQLCEQSVYIFPQQVYQITRENIKAILQYRTLFKRLLALSNATGKEMWSEIYYGCQGSGCSTVFFKSVPKRICEDRAFTKGQERLPPFIKSLGRYFQKERNGNDTGRDSE</sequence>
<reference evidence="1 2" key="1">
    <citation type="journal article" date="2019" name="Sci. Rep.">
        <title>Orb-weaving spider Araneus ventricosus genome elucidates the spidroin gene catalogue.</title>
        <authorList>
            <person name="Kono N."/>
            <person name="Nakamura H."/>
            <person name="Ohtoshi R."/>
            <person name="Moran D.A.P."/>
            <person name="Shinohara A."/>
            <person name="Yoshida Y."/>
            <person name="Fujiwara M."/>
            <person name="Mori M."/>
            <person name="Tomita M."/>
            <person name="Arakawa K."/>
        </authorList>
    </citation>
    <scope>NUCLEOTIDE SEQUENCE [LARGE SCALE GENOMIC DNA]</scope>
</reference>
<dbReference type="Proteomes" id="UP000499080">
    <property type="component" value="Unassembled WGS sequence"/>
</dbReference>
<protein>
    <submittedName>
        <fullName evidence="1">Uncharacterized protein</fullName>
    </submittedName>
</protein>
<evidence type="ECO:0000313" key="2">
    <source>
        <dbReference type="Proteomes" id="UP000499080"/>
    </source>
</evidence>